<dbReference type="GO" id="GO:0005975">
    <property type="term" value="P:carbohydrate metabolic process"/>
    <property type="evidence" value="ECO:0007669"/>
    <property type="project" value="InterPro"/>
</dbReference>
<evidence type="ECO:0000313" key="8">
    <source>
        <dbReference type="Proteomes" id="UP000234951"/>
    </source>
</evidence>
<dbReference type="InterPro" id="IPR018321">
    <property type="entry name" value="Glucosamine6P_isomerase_CS"/>
</dbReference>
<dbReference type="GO" id="GO:0042802">
    <property type="term" value="F:identical protein binding"/>
    <property type="evidence" value="ECO:0007669"/>
    <property type="project" value="TreeGrafter"/>
</dbReference>
<dbReference type="GO" id="GO:0005737">
    <property type="term" value="C:cytoplasm"/>
    <property type="evidence" value="ECO:0007669"/>
    <property type="project" value="TreeGrafter"/>
</dbReference>
<dbReference type="GO" id="GO:0006043">
    <property type="term" value="P:glucosamine catabolic process"/>
    <property type="evidence" value="ECO:0007669"/>
    <property type="project" value="TreeGrafter"/>
</dbReference>
<dbReference type="PROSITE" id="PS01161">
    <property type="entry name" value="GLC_GALNAC_ISOMERASE"/>
    <property type="match status" value="1"/>
</dbReference>
<dbReference type="UniPathway" id="UPA00629">
    <property type="reaction ID" value="UER00684"/>
</dbReference>
<dbReference type="HAMAP" id="MF_01241">
    <property type="entry name" value="GlcN6P_deamin"/>
    <property type="match status" value="1"/>
</dbReference>
<dbReference type="GO" id="GO:0019262">
    <property type="term" value="P:N-acetylneuraminate catabolic process"/>
    <property type="evidence" value="ECO:0007669"/>
    <property type="project" value="UniProtKB-UniRule"/>
</dbReference>
<dbReference type="SUPFAM" id="SSF100950">
    <property type="entry name" value="NagB/RpiA/CoA transferase-like"/>
    <property type="match status" value="1"/>
</dbReference>
<dbReference type="Gene3D" id="3.40.50.1360">
    <property type="match status" value="1"/>
</dbReference>
<dbReference type="Proteomes" id="UP000234951">
    <property type="component" value="Unassembled WGS sequence"/>
</dbReference>
<protein>
    <recommendedName>
        <fullName evidence="4">Glucosamine-6-phosphate deaminase</fullName>
        <ecNumber evidence="4">3.5.99.6</ecNumber>
    </recommendedName>
    <alternativeName>
        <fullName evidence="4">GlcN6P deaminase</fullName>
        <shortName evidence="4">GNPDA</shortName>
    </alternativeName>
    <alternativeName>
        <fullName evidence="4">Glucosamine-6-phosphate isomerase</fullName>
    </alternativeName>
</protein>
<reference evidence="7 9" key="2">
    <citation type="submission" date="2017-12" db="EMBL/GenBank/DDBJ databases">
        <title>Comparative Functional Genomics of Dry Heat Resistant strains isolated from the Viking Spacecraft.</title>
        <authorList>
            <person name="Seuylemezian A."/>
            <person name="Cooper K."/>
            <person name="Vaishampayan P."/>
        </authorList>
    </citation>
    <scope>NUCLEOTIDE SEQUENCE [LARGE SCALE GENOMIC DNA]</scope>
    <source>
        <strain evidence="7 9">ATCC 29669</strain>
    </source>
</reference>
<dbReference type="PANTHER" id="PTHR11280:SF5">
    <property type="entry name" value="GLUCOSAMINE-6-PHOSPHATE ISOMERASE"/>
    <property type="match status" value="1"/>
</dbReference>
<evidence type="ECO:0000256" key="1">
    <source>
        <dbReference type="ARBA" id="ARBA00000644"/>
    </source>
</evidence>
<dbReference type="GO" id="GO:0006046">
    <property type="term" value="P:N-acetylglucosamine catabolic process"/>
    <property type="evidence" value="ECO:0007669"/>
    <property type="project" value="UniProtKB-UniRule"/>
</dbReference>
<organism evidence="6 8">
    <name type="scientific">Bacillus canaveralius</name>
    <dbReference type="NCBI Taxonomy" id="1403243"/>
    <lineage>
        <taxon>Bacteria</taxon>
        <taxon>Bacillati</taxon>
        <taxon>Bacillota</taxon>
        <taxon>Bacilli</taxon>
        <taxon>Bacillales</taxon>
        <taxon>Bacillaceae</taxon>
        <taxon>Bacillus</taxon>
    </lineage>
</organism>
<dbReference type="GO" id="GO:0004342">
    <property type="term" value="F:glucosamine-6-phosphate deaminase activity"/>
    <property type="evidence" value="ECO:0007669"/>
    <property type="project" value="UniProtKB-UniRule"/>
</dbReference>
<dbReference type="FunFam" id="3.40.50.1360:FF:000003">
    <property type="entry name" value="Glucosamine-6-phosphate deaminase"/>
    <property type="match status" value="1"/>
</dbReference>
<comment type="function">
    <text evidence="4">Catalyzes the reversible isomerization-deamination of glucosamine 6-phosphate (GlcN6P) to form fructose 6-phosphate (Fru6P) and ammonium ion.</text>
</comment>
<evidence type="ECO:0000313" key="6">
    <source>
        <dbReference type="EMBL" id="PLR82950.1"/>
    </source>
</evidence>
<comment type="similarity">
    <text evidence="4">Belongs to the glucosamine/galactosamine-6-phosphate isomerase family. NagB subfamily.</text>
</comment>
<keyword evidence="3 4" id="KW-0119">Carbohydrate metabolism</keyword>
<dbReference type="InterPro" id="IPR006148">
    <property type="entry name" value="Glc/Gal-6P_isomerase"/>
</dbReference>
<evidence type="ECO:0000259" key="5">
    <source>
        <dbReference type="Pfam" id="PF01182"/>
    </source>
</evidence>
<accession>A0A2N5GM56</accession>
<dbReference type="AlphaFoldDB" id="A0A2N5GM56"/>
<dbReference type="EMBL" id="PGVA01000024">
    <property type="protein sequence ID" value="PLR82950.1"/>
    <property type="molecule type" value="Genomic_DNA"/>
</dbReference>
<feature type="active site" description="For ring-opening step" evidence="4">
    <location>
        <position position="136"/>
    </location>
</feature>
<evidence type="ECO:0000256" key="2">
    <source>
        <dbReference type="ARBA" id="ARBA00022801"/>
    </source>
</evidence>
<feature type="active site" description="Proton acceptor; for enolization step" evidence="4">
    <location>
        <position position="67"/>
    </location>
</feature>
<feature type="active site" description="Proton acceptor; for ring-opening step" evidence="4">
    <location>
        <position position="138"/>
    </location>
</feature>
<name>A0A2N5GM56_9BACI</name>
<sequence>MRLVKVRSHEEMSEFAARHILDKVKSNSKVSLGLATGGTPVRTYELLIEDYRKNHTSYEHVFTYNLDEYAGIAADHPNSYRYFMFEHLFNHINIPNENVHIPRGTASDIKKEAKRYEKLIDSIGGVDLQILGIGENGHIGFNEPGTPFDTRTHIVELTESTRQANSRYFDEYSEVPKHAITMGIATILKSKEILLLASGEQKADAIYRMFEGAVSNDCPASVLRTHQNVIVIADEKAVSKLEKVRIG</sequence>
<dbReference type="CDD" id="cd01399">
    <property type="entry name" value="GlcN6P_deaminase"/>
    <property type="match status" value="1"/>
</dbReference>
<gene>
    <name evidence="4 6" type="primary">nagB</name>
    <name evidence="6" type="ORF">CU635_10765</name>
    <name evidence="7" type="ORF">CVD25_10430</name>
</gene>
<dbReference type="EMBL" id="PGVD01000028">
    <property type="protein sequence ID" value="PLR97045.1"/>
    <property type="molecule type" value="Genomic_DNA"/>
</dbReference>
<proteinExistence type="inferred from homology"/>
<comment type="pathway">
    <text evidence="4">Amino-sugar metabolism; N-acetylneuraminate degradation; D-fructose 6-phosphate from N-acetylneuraminate: step 5/5.</text>
</comment>
<keyword evidence="9" id="KW-1185">Reference proteome</keyword>
<dbReference type="InterPro" id="IPR004547">
    <property type="entry name" value="Glucosamine6P_isomerase"/>
</dbReference>
<evidence type="ECO:0000313" key="7">
    <source>
        <dbReference type="EMBL" id="PLR97045.1"/>
    </source>
</evidence>
<feature type="domain" description="Glucosamine/galactosamine-6-phosphate isomerase" evidence="5">
    <location>
        <begin position="11"/>
        <end position="229"/>
    </location>
</feature>
<dbReference type="PANTHER" id="PTHR11280">
    <property type="entry name" value="GLUCOSAMINE-6-PHOSPHATE ISOMERASE"/>
    <property type="match status" value="1"/>
</dbReference>
<evidence type="ECO:0000256" key="4">
    <source>
        <dbReference type="HAMAP-Rule" id="MF_01241"/>
    </source>
</evidence>
<dbReference type="OrthoDB" id="9791139at2"/>
<evidence type="ECO:0000313" key="9">
    <source>
        <dbReference type="Proteomes" id="UP000235114"/>
    </source>
</evidence>
<dbReference type="Proteomes" id="UP000235114">
    <property type="component" value="Unassembled WGS sequence"/>
</dbReference>
<dbReference type="NCBIfam" id="TIGR00502">
    <property type="entry name" value="nagB"/>
    <property type="match status" value="1"/>
</dbReference>
<feature type="active site" description="For ring-opening step" evidence="4">
    <location>
        <position position="143"/>
    </location>
</feature>
<comment type="caution">
    <text evidence="6">The sequence shown here is derived from an EMBL/GenBank/DDBJ whole genome shotgun (WGS) entry which is preliminary data.</text>
</comment>
<dbReference type="Pfam" id="PF01182">
    <property type="entry name" value="Glucosamine_iso"/>
    <property type="match status" value="1"/>
</dbReference>
<dbReference type="EC" id="3.5.99.6" evidence="4"/>
<dbReference type="InterPro" id="IPR037171">
    <property type="entry name" value="NagB/RpiA_transferase-like"/>
</dbReference>
<comment type="catalytic activity">
    <reaction evidence="1 4">
        <text>alpha-D-glucosamine 6-phosphate + H2O = beta-D-fructose 6-phosphate + NH4(+)</text>
        <dbReference type="Rhea" id="RHEA:12172"/>
        <dbReference type="ChEBI" id="CHEBI:15377"/>
        <dbReference type="ChEBI" id="CHEBI:28938"/>
        <dbReference type="ChEBI" id="CHEBI:57634"/>
        <dbReference type="ChEBI" id="CHEBI:75989"/>
        <dbReference type="EC" id="3.5.99.6"/>
    </reaction>
</comment>
<dbReference type="RefSeq" id="WP_101577366.1">
    <property type="nucleotide sequence ID" value="NZ_PGVA01000024.1"/>
</dbReference>
<reference evidence="6 8" key="1">
    <citation type="submission" date="2017-11" db="EMBL/GenBank/DDBJ databases">
        <title>Comparitive Functional Genomics of Dry Heat Resistant strains isolated from the Viking Spacecraft.</title>
        <authorList>
            <person name="Seuylemezian A."/>
            <person name="Cooper K."/>
            <person name="Vaishampayan P."/>
        </authorList>
    </citation>
    <scope>NUCLEOTIDE SEQUENCE [LARGE SCALE GENOMIC DNA]</scope>
    <source>
        <strain evidence="6 8">M4.6</strain>
    </source>
</reference>
<evidence type="ECO:0000256" key="3">
    <source>
        <dbReference type="ARBA" id="ARBA00023277"/>
    </source>
</evidence>
<keyword evidence="2 4" id="KW-0378">Hydrolase</keyword>
<comment type="caution">
    <text evidence="4">Lacks conserved residue(s) required for the propagation of feature annotation.</text>
</comment>